<feature type="domain" description="Response regulatory" evidence="10">
    <location>
        <begin position="1"/>
        <end position="82"/>
    </location>
</feature>
<keyword evidence="6" id="KW-0238">DNA-binding</keyword>
<dbReference type="PANTHER" id="PTHR48111:SF35">
    <property type="entry name" value="TRANSCRIPTIONAL REGULATORY PROTEIN QSEB"/>
    <property type="match status" value="1"/>
</dbReference>
<dbReference type="GO" id="GO:0006355">
    <property type="term" value="P:regulation of DNA-templated transcription"/>
    <property type="evidence" value="ECO:0007669"/>
    <property type="project" value="TreeGrafter"/>
</dbReference>
<sequence>MIRALRRDHFDLILVETTAAEHEDRSAYSWLNCRTGESTPVVMLSENATSAQVAAALEAGVDDIMRRSVDPAVLVARLHAVLRRCNRSNTRRVIEMKGYTLDRDTCMFLDRGTPVMLTPREFMMAWLFFSSPGIYLSRDTISVAICYSPSPLLPKYLDLNQEDSETGGRETHPQHRRIPAVATALS</sequence>
<comment type="subcellular location">
    <subcellularLocation>
        <location evidence="1">Cytoplasm</location>
    </subcellularLocation>
</comment>
<dbReference type="Gene3D" id="1.10.10.10">
    <property type="entry name" value="Winged helix-like DNA-binding domain superfamily/Winged helix DNA-binding domain"/>
    <property type="match status" value="1"/>
</dbReference>
<organism evidence="11 12">
    <name type="scientific">Noviherbaspirillum denitrificans</name>
    <dbReference type="NCBI Taxonomy" id="1968433"/>
    <lineage>
        <taxon>Bacteria</taxon>
        <taxon>Pseudomonadati</taxon>
        <taxon>Pseudomonadota</taxon>
        <taxon>Betaproteobacteria</taxon>
        <taxon>Burkholderiales</taxon>
        <taxon>Oxalobacteraceae</taxon>
        <taxon>Noviherbaspirillum</taxon>
    </lineage>
</organism>
<evidence type="ECO:0000256" key="5">
    <source>
        <dbReference type="ARBA" id="ARBA00023015"/>
    </source>
</evidence>
<evidence type="ECO:0000256" key="3">
    <source>
        <dbReference type="ARBA" id="ARBA00022553"/>
    </source>
</evidence>
<evidence type="ECO:0000256" key="6">
    <source>
        <dbReference type="ARBA" id="ARBA00023125"/>
    </source>
</evidence>
<dbReference type="Proteomes" id="UP000197535">
    <property type="component" value="Unassembled WGS sequence"/>
</dbReference>
<evidence type="ECO:0000256" key="8">
    <source>
        <dbReference type="PROSITE-ProRule" id="PRU00169"/>
    </source>
</evidence>
<dbReference type="PROSITE" id="PS50110">
    <property type="entry name" value="RESPONSE_REGULATORY"/>
    <property type="match status" value="1"/>
</dbReference>
<dbReference type="EMBL" id="LSTO01000001">
    <property type="protein sequence ID" value="OWW20924.1"/>
    <property type="molecule type" value="Genomic_DNA"/>
</dbReference>
<evidence type="ECO:0000313" key="12">
    <source>
        <dbReference type="Proteomes" id="UP000197535"/>
    </source>
</evidence>
<evidence type="ECO:0000256" key="4">
    <source>
        <dbReference type="ARBA" id="ARBA00023012"/>
    </source>
</evidence>
<dbReference type="InterPro" id="IPR011006">
    <property type="entry name" value="CheY-like_superfamily"/>
</dbReference>
<dbReference type="InterPro" id="IPR039420">
    <property type="entry name" value="WalR-like"/>
</dbReference>
<accession>A0A254TE92</accession>
<dbReference type="GO" id="GO:0000156">
    <property type="term" value="F:phosphorelay response regulator activity"/>
    <property type="evidence" value="ECO:0007669"/>
    <property type="project" value="TreeGrafter"/>
</dbReference>
<feature type="region of interest" description="Disordered" evidence="9">
    <location>
        <begin position="162"/>
        <end position="186"/>
    </location>
</feature>
<evidence type="ECO:0000256" key="1">
    <source>
        <dbReference type="ARBA" id="ARBA00004496"/>
    </source>
</evidence>
<dbReference type="PANTHER" id="PTHR48111">
    <property type="entry name" value="REGULATOR OF RPOS"/>
    <property type="match status" value="1"/>
</dbReference>
<keyword evidence="7" id="KW-0804">Transcription</keyword>
<evidence type="ECO:0000256" key="7">
    <source>
        <dbReference type="ARBA" id="ARBA00023163"/>
    </source>
</evidence>
<dbReference type="GO" id="GO:0000976">
    <property type="term" value="F:transcription cis-regulatory region binding"/>
    <property type="evidence" value="ECO:0007669"/>
    <property type="project" value="TreeGrafter"/>
</dbReference>
<evidence type="ECO:0000313" key="11">
    <source>
        <dbReference type="EMBL" id="OWW20924.1"/>
    </source>
</evidence>
<dbReference type="GO" id="GO:0032993">
    <property type="term" value="C:protein-DNA complex"/>
    <property type="evidence" value="ECO:0007669"/>
    <property type="project" value="TreeGrafter"/>
</dbReference>
<keyword evidence="12" id="KW-1185">Reference proteome</keyword>
<keyword evidence="3" id="KW-0597">Phosphoprotein</keyword>
<gene>
    <name evidence="11" type="ORF">AYR66_17070</name>
</gene>
<keyword evidence="2" id="KW-0963">Cytoplasm</keyword>
<reference evidence="11 12" key="1">
    <citation type="submission" date="2016-02" db="EMBL/GenBank/DDBJ databases">
        <authorList>
            <person name="Wen L."/>
            <person name="He K."/>
            <person name="Yang H."/>
        </authorList>
    </citation>
    <scope>NUCLEOTIDE SEQUENCE [LARGE SCALE GENOMIC DNA]</scope>
    <source>
        <strain evidence="11 12">TSA40</strain>
    </source>
</reference>
<dbReference type="InterPro" id="IPR001789">
    <property type="entry name" value="Sig_transdc_resp-reg_receiver"/>
</dbReference>
<keyword evidence="4" id="KW-0902">Two-component regulatory system</keyword>
<keyword evidence="5" id="KW-0805">Transcription regulation</keyword>
<proteinExistence type="predicted"/>
<dbReference type="SUPFAM" id="SSF52172">
    <property type="entry name" value="CheY-like"/>
    <property type="match status" value="1"/>
</dbReference>
<comment type="caution">
    <text evidence="8">Lacks conserved residue(s) required for the propagation of feature annotation.</text>
</comment>
<evidence type="ECO:0000256" key="2">
    <source>
        <dbReference type="ARBA" id="ARBA00022490"/>
    </source>
</evidence>
<dbReference type="Gene3D" id="3.40.50.2300">
    <property type="match status" value="1"/>
</dbReference>
<dbReference type="GO" id="GO:0005829">
    <property type="term" value="C:cytosol"/>
    <property type="evidence" value="ECO:0007669"/>
    <property type="project" value="TreeGrafter"/>
</dbReference>
<name>A0A254TE92_9BURK</name>
<protein>
    <recommendedName>
        <fullName evidence="10">Response regulatory domain-containing protein</fullName>
    </recommendedName>
</protein>
<dbReference type="AlphaFoldDB" id="A0A254TE92"/>
<evidence type="ECO:0000259" key="10">
    <source>
        <dbReference type="PROSITE" id="PS50110"/>
    </source>
</evidence>
<evidence type="ECO:0000256" key="9">
    <source>
        <dbReference type="SAM" id="MobiDB-lite"/>
    </source>
</evidence>
<comment type="caution">
    <text evidence="11">The sequence shown here is derived from an EMBL/GenBank/DDBJ whole genome shotgun (WGS) entry which is preliminary data.</text>
</comment>
<dbReference type="InterPro" id="IPR036388">
    <property type="entry name" value="WH-like_DNA-bd_sf"/>
</dbReference>